<evidence type="ECO:0000256" key="1">
    <source>
        <dbReference type="SAM" id="Phobius"/>
    </source>
</evidence>
<dbReference type="RefSeq" id="XP_002118382.1">
    <property type="nucleotide sequence ID" value="XM_002118346.1"/>
</dbReference>
<accession>B3SDR9</accession>
<dbReference type="AlphaFoldDB" id="B3SDR9"/>
<protein>
    <submittedName>
        <fullName evidence="2">Uncharacterized protein</fullName>
    </submittedName>
</protein>
<reference evidence="2 3" key="1">
    <citation type="journal article" date="2008" name="Nature">
        <title>The Trichoplax genome and the nature of placozoans.</title>
        <authorList>
            <person name="Srivastava M."/>
            <person name="Begovic E."/>
            <person name="Chapman J."/>
            <person name="Putnam N.H."/>
            <person name="Hellsten U."/>
            <person name="Kawashima T."/>
            <person name="Kuo A."/>
            <person name="Mitros T."/>
            <person name="Salamov A."/>
            <person name="Carpenter M.L."/>
            <person name="Signorovitch A.Y."/>
            <person name="Moreno M.A."/>
            <person name="Kamm K."/>
            <person name="Grimwood J."/>
            <person name="Schmutz J."/>
            <person name="Shapiro H."/>
            <person name="Grigoriev I.V."/>
            <person name="Buss L.W."/>
            <person name="Schierwater B."/>
            <person name="Dellaporta S.L."/>
            <person name="Rokhsar D.S."/>
        </authorList>
    </citation>
    <scope>NUCLEOTIDE SEQUENCE [LARGE SCALE GENOMIC DNA]</scope>
    <source>
        <strain evidence="2 3">Grell-BS-1999</strain>
    </source>
</reference>
<feature type="transmembrane region" description="Helical" evidence="1">
    <location>
        <begin position="54"/>
        <end position="72"/>
    </location>
</feature>
<dbReference type="HOGENOM" id="CLU_560612_0_0_1"/>
<sequence length="487" mass="56517">MADYWLDKFQINCKSDVHCVDQKICMRMDPNCPLYCKEHNGPTKMEEEKTLSPISVLLIYTASVLLLFRFILSVFMHPTSPSTAIIQGEQMICTSQSLSLRDTLKLVTYHYVPEGQHYQVLLFHLIITSIWIIEYFTGALGSFRADNFQVWIEVLWFNLPRFFIWTIIIFVNTLQGIIVAVIAAIRKKTVQHCNDYKKASDDWFATFIHKGFFYKILYWLQLHVFIFAISFKVNDFNIKSNRFYKYFLTIYFTMTFLTISYVLVDFGFIVLGAIIYVTSFQNTSIPYLIIGLPLNIVLIALIQNHLGQRRYLLDLFNKVNATDIPVYIKTNQRQNKVLMKVSRNAVPFTKQLEHFFRQKKTGKDVTNEYFIFNERSSDETISELAEIIHWEDVGSNFEIVENWNGQKWIRSSIYKSAVDASVSIVNDENIDSVRSIIGGVLIPYISIVVAIFITRTSTNETSDKRTICKLIAKDIDYLKATAIVSEV</sequence>
<feature type="transmembrane region" description="Helical" evidence="1">
    <location>
        <begin position="216"/>
        <end position="234"/>
    </location>
</feature>
<dbReference type="KEGG" id="tad:TRIADDRAFT_62429"/>
<proteinExistence type="predicted"/>
<dbReference type="GeneID" id="6759607"/>
<dbReference type="CTD" id="6759607"/>
<dbReference type="InParanoid" id="B3SDR9"/>
<feature type="transmembrane region" description="Helical" evidence="1">
    <location>
        <begin position="246"/>
        <end position="278"/>
    </location>
</feature>
<organism evidence="2 3">
    <name type="scientific">Trichoplax adhaerens</name>
    <name type="common">Trichoplax reptans</name>
    <dbReference type="NCBI Taxonomy" id="10228"/>
    <lineage>
        <taxon>Eukaryota</taxon>
        <taxon>Metazoa</taxon>
        <taxon>Placozoa</taxon>
        <taxon>Uniplacotomia</taxon>
        <taxon>Trichoplacea</taxon>
        <taxon>Trichoplacidae</taxon>
        <taxon>Trichoplax</taxon>
    </lineage>
</organism>
<feature type="transmembrane region" description="Helical" evidence="1">
    <location>
        <begin position="436"/>
        <end position="454"/>
    </location>
</feature>
<feature type="transmembrane region" description="Helical" evidence="1">
    <location>
        <begin position="121"/>
        <end position="141"/>
    </location>
</feature>
<keyword evidence="1" id="KW-0812">Transmembrane</keyword>
<gene>
    <name evidence="2" type="ORF">TRIADDRAFT_62429</name>
</gene>
<feature type="transmembrane region" description="Helical" evidence="1">
    <location>
        <begin position="162"/>
        <end position="185"/>
    </location>
</feature>
<keyword evidence="3" id="KW-1185">Reference proteome</keyword>
<keyword evidence="1" id="KW-1133">Transmembrane helix</keyword>
<keyword evidence="1" id="KW-0472">Membrane</keyword>
<name>B3SDR9_TRIAD</name>
<evidence type="ECO:0000313" key="2">
    <source>
        <dbReference type="EMBL" id="EDV19121.1"/>
    </source>
</evidence>
<dbReference type="EMBL" id="DS985285">
    <property type="protein sequence ID" value="EDV19121.1"/>
    <property type="molecule type" value="Genomic_DNA"/>
</dbReference>
<feature type="transmembrane region" description="Helical" evidence="1">
    <location>
        <begin position="284"/>
        <end position="302"/>
    </location>
</feature>
<evidence type="ECO:0000313" key="3">
    <source>
        <dbReference type="Proteomes" id="UP000009022"/>
    </source>
</evidence>
<dbReference type="Proteomes" id="UP000009022">
    <property type="component" value="Unassembled WGS sequence"/>
</dbReference>